<feature type="domain" description="UDP-N-acetylglucosamine 2-epimerase" evidence="7">
    <location>
        <begin position="50"/>
        <end position="390"/>
    </location>
</feature>
<dbReference type="PANTHER" id="PTHR43174:SF2">
    <property type="entry name" value="UDP-N-ACETYLGLUCOSAMINE 2-EPIMERASE"/>
    <property type="match status" value="1"/>
</dbReference>
<organism evidence="8 9">
    <name type="scientific">Acidiferrobacter thiooxydans</name>
    <dbReference type="NCBI Taxonomy" id="163359"/>
    <lineage>
        <taxon>Bacteria</taxon>
        <taxon>Pseudomonadati</taxon>
        <taxon>Pseudomonadota</taxon>
        <taxon>Gammaproteobacteria</taxon>
        <taxon>Acidiferrobacterales</taxon>
        <taxon>Acidiferrobacteraceae</taxon>
        <taxon>Acidiferrobacter</taxon>
    </lineage>
</organism>
<evidence type="ECO:0000256" key="1">
    <source>
        <dbReference type="ARBA" id="ARBA00023235"/>
    </source>
</evidence>
<feature type="region of interest" description="Disordered" evidence="6">
    <location>
        <begin position="1"/>
        <end position="23"/>
    </location>
</feature>
<proteinExistence type="inferred from homology"/>
<dbReference type="CDD" id="cd03786">
    <property type="entry name" value="GTB_UDP-GlcNAc_2-Epimerase"/>
    <property type="match status" value="1"/>
</dbReference>
<keyword evidence="9" id="KW-1185">Reference proteome</keyword>
<dbReference type="AlphaFoldDB" id="A0A368HEN7"/>
<keyword evidence="1 5" id="KW-0413">Isomerase</keyword>
<dbReference type="PANTHER" id="PTHR43174">
    <property type="entry name" value="UDP-N-ACETYLGLUCOSAMINE 2-EPIMERASE"/>
    <property type="match status" value="1"/>
</dbReference>
<dbReference type="NCBIfam" id="TIGR00236">
    <property type="entry name" value="wecB"/>
    <property type="match status" value="1"/>
</dbReference>
<dbReference type="EMBL" id="PSYR01000002">
    <property type="protein sequence ID" value="RCN56904.1"/>
    <property type="molecule type" value="Genomic_DNA"/>
</dbReference>
<gene>
    <name evidence="8" type="ORF">C4900_14305</name>
</gene>
<dbReference type="Gene3D" id="3.40.50.2000">
    <property type="entry name" value="Glycogen Phosphorylase B"/>
    <property type="match status" value="2"/>
</dbReference>
<evidence type="ECO:0000256" key="3">
    <source>
        <dbReference type="ARBA" id="ARBA00038209"/>
    </source>
</evidence>
<dbReference type="InterPro" id="IPR003331">
    <property type="entry name" value="UDP_GlcNAc_Epimerase_2_dom"/>
</dbReference>
<dbReference type="GO" id="GO:0008761">
    <property type="term" value="F:UDP-N-acetylglucosamine 2-epimerase activity"/>
    <property type="evidence" value="ECO:0007669"/>
    <property type="project" value="UniProtKB-EC"/>
</dbReference>
<evidence type="ECO:0000259" key="7">
    <source>
        <dbReference type="Pfam" id="PF02350"/>
    </source>
</evidence>
<evidence type="ECO:0000313" key="9">
    <source>
        <dbReference type="Proteomes" id="UP000253250"/>
    </source>
</evidence>
<dbReference type="SUPFAM" id="SSF53756">
    <property type="entry name" value="UDP-Glycosyltransferase/glycogen phosphorylase"/>
    <property type="match status" value="1"/>
</dbReference>
<evidence type="ECO:0000313" key="8">
    <source>
        <dbReference type="EMBL" id="RCN56904.1"/>
    </source>
</evidence>
<reference evidence="8 9" key="1">
    <citation type="submission" date="2018-02" db="EMBL/GenBank/DDBJ databases">
        <title>Insights into the biology of acidophilic members of the Acidiferrobacteraceae family derived from comparative genomic analyses.</title>
        <authorList>
            <person name="Issotta F."/>
            <person name="Thyssen C."/>
            <person name="Mena C."/>
            <person name="Moya A."/>
            <person name="Bellenberg S."/>
            <person name="Sproer C."/>
            <person name="Covarrubias P.C."/>
            <person name="Sand W."/>
            <person name="Quatrini R."/>
            <person name="Vera M."/>
        </authorList>
    </citation>
    <scope>NUCLEOTIDE SEQUENCE [LARGE SCALE GENOMIC DNA]</scope>
    <source>
        <strain evidence="9">m-1</strain>
    </source>
</reference>
<sequence length="416" mass="44809">MSRRSAGAEGARRGRSGPAGRARESGAMRVLVLTGTRPDIIKSASVVHALEAEGCQTFLVHSGQHEGAVSALYRFLEMQPFAVVRLGPRGTRLAELNARLLDTLDPVMARVRPDVVVVQGDTTTALAGALLGFYQRVPVAHVEAGLRSGGCDEPFPEELNRRLITRIATWHFAPTPLAVACLRREGVALKAITMTGNTVVDAALFGYRRLGPRAPEESYAPRLIVVTAHRRENWGAGIAEIGRGMRRIVERFADVSVLWPLHANPEAAAAVRAAWDGLAPDARARVRLVDPLAYPDMLRALRGAWLLVTDSGGLQEEAVTARVPVLITRRQTERPEVLSCGAGRLVGADARRLEAEVARLYRSPAKWEAMRPARSPFGDGTAGARIAAVLTRAWATGRHAPRPTTTNGQARAAVAS</sequence>
<comment type="catalytic activity">
    <reaction evidence="2">
        <text>UDP-N-acetyl-alpha-D-glucosamine = UDP-N-acetyl-alpha-D-mannosamine</text>
        <dbReference type="Rhea" id="RHEA:17213"/>
        <dbReference type="ChEBI" id="CHEBI:57705"/>
        <dbReference type="ChEBI" id="CHEBI:68623"/>
        <dbReference type="EC" id="5.1.3.14"/>
    </reaction>
</comment>
<name>A0A368HEN7_9GAMM</name>
<evidence type="ECO:0000256" key="4">
    <source>
        <dbReference type="ARBA" id="ARBA00038858"/>
    </source>
</evidence>
<accession>A0A368HEN7</accession>
<dbReference type="InterPro" id="IPR029767">
    <property type="entry name" value="WecB-like"/>
</dbReference>
<dbReference type="Proteomes" id="UP000253250">
    <property type="component" value="Unassembled WGS sequence"/>
</dbReference>
<dbReference type="OrthoDB" id="9803238at2"/>
<evidence type="ECO:0000256" key="2">
    <source>
        <dbReference type="ARBA" id="ARBA00036080"/>
    </source>
</evidence>
<dbReference type="EC" id="5.1.3.14" evidence="4"/>
<dbReference type="Pfam" id="PF02350">
    <property type="entry name" value="Epimerase_2"/>
    <property type="match status" value="1"/>
</dbReference>
<comment type="caution">
    <text evidence="8">The sequence shown here is derived from an EMBL/GenBank/DDBJ whole genome shotgun (WGS) entry which is preliminary data.</text>
</comment>
<protein>
    <recommendedName>
        <fullName evidence="4">UDP-N-acetylglucosamine 2-epimerase (non-hydrolyzing)</fullName>
        <ecNumber evidence="4">5.1.3.14</ecNumber>
    </recommendedName>
</protein>
<evidence type="ECO:0000256" key="6">
    <source>
        <dbReference type="SAM" id="MobiDB-lite"/>
    </source>
</evidence>
<evidence type="ECO:0000256" key="5">
    <source>
        <dbReference type="RuleBase" id="RU003513"/>
    </source>
</evidence>
<comment type="similarity">
    <text evidence="3 5">Belongs to the UDP-N-acetylglucosamine 2-epimerase family.</text>
</comment>